<dbReference type="Pfam" id="PF12223">
    <property type="entry name" value="DUF3602"/>
    <property type="match status" value="1"/>
</dbReference>
<dbReference type="RefSeq" id="XP_003680286.1">
    <property type="nucleotide sequence ID" value="XM_003680238.1"/>
</dbReference>
<protein>
    <submittedName>
        <fullName evidence="2">Uncharacterized protein</fullName>
    </submittedName>
</protein>
<dbReference type="eggNOG" id="ENOG502S3S2">
    <property type="taxonomic scope" value="Eukaryota"/>
</dbReference>
<dbReference type="PANTHER" id="PTHR34693">
    <property type="entry name" value="PROTEIN PAR32"/>
    <property type="match status" value="1"/>
</dbReference>
<gene>
    <name evidence="2" type="primary">TDEL0C01860</name>
    <name evidence="2" type="ORF">TDEL_0C01860</name>
</gene>
<proteinExistence type="predicted"/>
<evidence type="ECO:0000256" key="1">
    <source>
        <dbReference type="SAM" id="MobiDB-lite"/>
    </source>
</evidence>
<evidence type="ECO:0000313" key="2">
    <source>
        <dbReference type="EMBL" id="CCE91075.1"/>
    </source>
</evidence>
<organism evidence="2 3">
    <name type="scientific">Torulaspora delbrueckii</name>
    <name type="common">Yeast</name>
    <name type="synonym">Candida colliculosa</name>
    <dbReference type="NCBI Taxonomy" id="4950"/>
    <lineage>
        <taxon>Eukaryota</taxon>
        <taxon>Fungi</taxon>
        <taxon>Dikarya</taxon>
        <taxon>Ascomycota</taxon>
        <taxon>Saccharomycotina</taxon>
        <taxon>Saccharomycetes</taxon>
        <taxon>Saccharomycetales</taxon>
        <taxon>Saccharomycetaceae</taxon>
        <taxon>Torulaspora</taxon>
    </lineage>
</organism>
<dbReference type="AlphaFoldDB" id="G8ZRD3"/>
<feature type="region of interest" description="Disordered" evidence="1">
    <location>
        <begin position="135"/>
        <end position="172"/>
    </location>
</feature>
<sequence length="172" mass="18364">MTTYNVSTGRGGAGNIQKTNAKASPRLVPQGSQTPSILQPVFSTGRGGAGNMRRNVDAKLTRRAQDVEDEEDDFIGPQGEDDYIEPLSGDNIEVAVSNALSSRSRGASSRDNVHKVRSKANSALDERPAIVVGRGGAGNIISPVASRKGQTKKKKQTQEKKGLWSSLKKLFS</sequence>
<feature type="compositionally biased region" description="Low complexity" evidence="1">
    <location>
        <begin position="101"/>
        <end position="110"/>
    </location>
</feature>
<dbReference type="Proteomes" id="UP000005627">
    <property type="component" value="Chromosome 3"/>
</dbReference>
<dbReference type="InterPro" id="IPR022024">
    <property type="entry name" value="DUF3602"/>
</dbReference>
<feature type="region of interest" description="Disordered" evidence="1">
    <location>
        <begin position="1"/>
        <end position="55"/>
    </location>
</feature>
<dbReference type="HOGENOM" id="CLU_082191_0_1_1"/>
<dbReference type="PANTHER" id="PTHR34693:SF1">
    <property type="entry name" value="PROTEIN PAR32"/>
    <property type="match status" value="1"/>
</dbReference>
<name>G8ZRD3_TORDE</name>
<feature type="region of interest" description="Disordered" evidence="1">
    <location>
        <begin position="101"/>
        <end position="122"/>
    </location>
</feature>
<reference evidence="2 3" key="1">
    <citation type="journal article" date="2011" name="Proc. Natl. Acad. Sci. U.S.A.">
        <title>Evolutionary erosion of yeast sex chromosomes by mating-type switching accidents.</title>
        <authorList>
            <person name="Gordon J.L."/>
            <person name="Armisen D."/>
            <person name="Proux-Wera E."/>
            <person name="Oheigeartaigh S.S."/>
            <person name="Byrne K.P."/>
            <person name="Wolfe K.H."/>
        </authorList>
    </citation>
    <scope>NUCLEOTIDE SEQUENCE [LARGE SCALE GENOMIC DNA]</scope>
    <source>
        <strain evidence="3">ATCC 10662 / CBS 1146 / NBRC 0425 / NCYC 2629 / NRRL Y-866</strain>
    </source>
</reference>
<accession>G8ZRD3</accession>
<dbReference type="KEGG" id="tdl:TDEL_0C01860"/>
<keyword evidence="3" id="KW-1185">Reference proteome</keyword>
<dbReference type="InterPro" id="IPR053203">
    <property type="entry name" value="Cisplatin_resist-associated"/>
</dbReference>
<dbReference type="OrthoDB" id="3063476at2759"/>
<evidence type="ECO:0000313" key="3">
    <source>
        <dbReference type="Proteomes" id="UP000005627"/>
    </source>
</evidence>
<dbReference type="GeneID" id="11500410"/>
<dbReference type="InParanoid" id="G8ZRD3"/>
<dbReference type="EMBL" id="HE616744">
    <property type="protein sequence ID" value="CCE91075.1"/>
    <property type="molecule type" value="Genomic_DNA"/>
</dbReference>